<dbReference type="Proteomes" id="UP001161757">
    <property type="component" value="Unassembled WGS sequence"/>
</dbReference>
<feature type="compositionally biased region" description="Polar residues" evidence="2">
    <location>
        <begin position="1158"/>
        <end position="1169"/>
    </location>
</feature>
<feature type="compositionally biased region" description="Basic and acidic residues" evidence="2">
    <location>
        <begin position="599"/>
        <end position="616"/>
    </location>
</feature>
<protein>
    <submittedName>
        <fullName evidence="4">Uncharacterized protein</fullName>
    </submittedName>
</protein>
<feature type="compositionally biased region" description="Polar residues" evidence="2">
    <location>
        <begin position="577"/>
        <end position="597"/>
    </location>
</feature>
<keyword evidence="3" id="KW-1133">Transmembrane helix</keyword>
<feature type="compositionally biased region" description="Basic and acidic residues" evidence="2">
    <location>
        <begin position="792"/>
        <end position="806"/>
    </location>
</feature>
<dbReference type="EMBL" id="JAJGCB010000020">
    <property type="protein sequence ID" value="KAJ8988051.1"/>
    <property type="molecule type" value="Genomic_DNA"/>
</dbReference>
<feature type="compositionally biased region" description="Low complexity" evidence="2">
    <location>
        <begin position="1221"/>
        <end position="1235"/>
    </location>
</feature>
<evidence type="ECO:0000313" key="4">
    <source>
        <dbReference type="EMBL" id="KAJ8988051.1"/>
    </source>
</evidence>
<comment type="caution">
    <text evidence="4">The sequence shown here is derived from an EMBL/GenBank/DDBJ whole genome shotgun (WGS) entry which is preliminary data.</text>
</comment>
<keyword evidence="1" id="KW-0175">Coiled coil</keyword>
<feature type="compositionally biased region" description="Low complexity" evidence="2">
    <location>
        <begin position="1458"/>
        <end position="1478"/>
    </location>
</feature>
<reference evidence="4" key="1">
    <citation type="submission" date="2023-01" db="EMBL/GenBank/DDBJ databases">
        <title>Exophiala dermititidis isolated from Cystic Fibrosis Patient.</title>
        <authorList>
            <person name="Kurbessoian T."/>
            <person name="Crocker A."/>
            <person name="Murante D."/>
            <person name="Hogan D.A."/>
            <person name="Stajich J.E."/>
        </authorList>
    </citation>
    <scope>NUCLEOTIDE SEQUENCE</scope>
    <source>
        <strain evidence="4">Ex8</strain>
    </source>
</reference>
<feature type="region of interest" description="Disordered" evidence="2">
    <location>
        <begin position="405"/>
        <end position="432"/>
    </location>
</feature>
<feature type="compositionally biased region" description="Low complexity" evidence="2">
    <location>
        <begin position="949"/>
        <end position="963"/>
    </location>
</feature>
<keyword evidence="3" id="KW-0812">Transmembrane</keyword>
<feature type="region of interest" description="Disordered" evidence="2">
    <location>
        <begin position="1117"/>
        <end position="1244"/>
    </location>
</feature>
<feature type="region of interest" description="Disordered" evidence="2">
    <location>
        <begin position="1301"/>
        <end position="1322"/>
    </location>
</feature>
<feature type="compositionally biased region" description="Polar residues" evidence="2">
    <location>
        <begin position="1421"/>
        <end position="1443"/>
    </location>
</feature>
<feature type="coiled-coil region" evidence="1">
    <location>
        <begin position="172"/>
        <end position="199"/>
    </location>
</feature>
<name>A0AAN6IUP9_EXODE</name>
<feature type="compositionally biased region" description="Polar residues" evidence="2">
    <location>
        <begin position="914"/>
        <end position="948"/>
    </location>
</feature>
<feature type="compositionally biased region" description="Basic and acidic residues" evidence="2">
    <location>
        <begin position="89"/>
        <end position="104"/>
    </location>
</feature>
<feature type="transmembrane region" description="Helical" evidence="3">
    <location>
        <begin position="1254"/>
        <end position="1282"/>
    </location>
</feature>
<keyword evidence="3" id="KW-0472">Membrane</keyword>
<feature type="region of interest" description="Disordered" evidence="2">
    <location>
        <begin position="1"/>
        <end position="67"/>
    </location>
</feature>
<evidence type="ECO:0000256" key="3">
    <source>
        <dbReference type="SAM" id="Phobius"/>
    </source>
</evidence>
<proteinExistence type="predicted"/>
<feature type="compositionally biased region" description="Basic and acidic residues" evidence="2">
    <location>
        <begin position="1582"/>
        <end position="1591"/>
    </location>
</feature>
<organism evidence="4 5">
    <name type="scientific">Exophiala dermatitidis</name>
    <name type="common">Black yeast-like fungus</name>
    <name type="synonym">Wangiella dermatitidis</name>
    <dbReference type="NCBI Taxonomy" id="5970"/>
    <lineage>
        <taxon>Eukaryota</taxon>
        <taxon>Fungi</taxon>
        <taxon>Dikarya</taxon>
        <taxon>Ascomycota</taxon>
        <taxon>Pezizomycotina</taxon>
        <taxon>Eurotiomycetes</taxon>
        <taxon>Chaetothyriomycetidae</taxon>
        <taxon>Chaetothyriales</taxon>
        <taxon>Herpotrichiellaceae</taxon>
        <taxon>Exophiala</taxon>
    </lineage>
</organism>
<feature type="coiled-coil region" evidence="1">
    <location>
        <begin position="253"/>
        <end position="301"/>
    </location>
</feature>
<feature type="compositionally biased region" description="Low complexity" evidence="2">
    <location>
        <begin position="1561"/>
        <end position="1572"/>
    </location>
</feature>
<feature type="region of interest" description="Disordered" evidence="2">
    <location>
        <begin position="1548"/>
        <end position="1642"/>
    </location>
</feature>
<sequence>MDDTSNNLDVEGENFTEDPGPRELEEVAGLGIFISPQRRVRPRTASRRAQFSPPLSPPRRSPPITNLVGSMYDTILAQASPVLKAAANQERKSEQTTDEVERRAPPGQDQISPALSQTSGNVVDYFDQGEFQEPQEMAESKESERAQGPLEAQDLHDENTPDQSQPDKIFSELELRARYRELLAERDKLRQQNKELGEQEVDMAKKHQKEKDLLHQQVIEMEALYRSRRQKEAYLEESGEMLHKSYCGNQADLAEMTRKYSELSRTKAALAKELSDMKEAKSKLLEACQAKDEEMAKLNRMVEEVTTCSLQFETMSQVSEQKCEEIRQRVKACHDWVKNVHQEEVQRDQDQVRFCDTRMNALLPKKRRVRHSAASAAARYQTLEAFLNSPGSSVASPLENLVNSPKNATVRHTPPVDRDSIGSNRSSLQFSLHNSPDNILQRTSSIPSGSAGSTPDWFRDALLGLQSAAASPELLNLAVVEHENASPGHSRMSLDVADLKRLINASGLQSSGPQTSPDHILRMLDSPSRPEPLRLQTSSDQTEDEDKVEAGEPISVTDDDESNISMETTETEDGTDYVTSTSPQCMLVQSETGQSDNVPLDRSEARSMNSERHSTGTDKPPSSTDADPEFKEDGVEVASEGQRLPEAGNACADESTSKASINLPQSPGKPTRRVNVLQMTGIGSVGITASSDPLPESSNVAGDRSSGANISGVITPQKTSVKDIVNQFQGLSQIDPSPRREGFGLSSVRAALQSPSNNPNSDKTMTFPLVEDVSSGTQPGTHSLPLENALKGARDQRRTSMSEKARVSAKKLAPIKTKPTALPASTSSPTRSSPLRQSIEPVEETIAEEIMSPISPSVYKDKLAETAATSSAIQYPETPGLRRRSPMSPQQPPLTAVPVLSQDDRREGAHTGAKSRSPSPAGTDSTCFSRSPGMSQSSPGTTHSSPAMSQSSPGTTQSSPGTTLVGSEYSGGSKSREVSFSPETQWDRRSTRSRSSSSSRLAENPPPSSVGSPSERHSQVVKTPVTATRATMFEPRQPVTDIFIVIDDKSESTPDLYDSISKGALKTLSSESAPAGPMSKGSIPNSRLRKGSVSGTTIKAATAPVVSAAKSFANTLGSLGRKALGRVPAEDETDSEAEAGYETVFTPFLGAGWKAESSPATTDQGATSGPTGGNEAEAEAETQADPDPKLEIAESDSDSDDDDDEDEDDDEGGVTISQAESSTPRWQSSPSSTPRSGPPSPSFWSGLGDQGPRLIFVSIVVAYVALALFILIRGPLFSALYLDGDKMTSRGFLHRSQQVINPSRTDSTGPVESWPERGVPGPMDVGIGIDIDIGIDDDTTFPSSAPKIPDTQVPIVEVDGVSMVSTSSPSSSSTAINSVIEPEVHVTCGPSAMPCQGAADHPEPESTAPTYEETRPLPPMTGQTDAAGSSIRTTFNTPLTATDSRSRSGPRPACDSETGGAAATRRGTKTGTATATPGSRIAQTNSLSPHSLAIRSIINRAINLVSQAKGRAVDYRFVFGRNHPLIQIVEEKQQKQQGIPHRLASATITTTTRSSSRDIMTETQTQSQENQSRVWSQTQMEITHDRHHTDTDASTNDSEADTDVVSETSTYPATDPVLVKTKSTPLAPPKPPPTLRRSTMKTGTGPTYWGFVPSIQRRIDIARFDFGIGI</sequence>
<feature type="compositionally biased region" description="Low complexity" evidence="2">
    <location>
        <begin position="819"/>
        <end position="836"/>
    </location>
</feature>
<accession>A0AAN6IUP9</accession>
<evidence type="ECO:0000256" key="2">
    <source>
        <dbReference type="SAM" id="MobiDB-lite"/>
    </source>
</evidence>
<evidence type="ECO:0000256" key="1">
    <source>
        <dbReference type="SAM" id="Coils"/>
    </source>
</evidence>
<feature type="compositionally biased region" description="Polar residues" evidence="2">
    <location>
        <begin position="753"/>
        <end position="764"/>
    </location>
</feature>
<feature type="compositionally biased region" description="Polar residues" evidence="2">
    <location>
        <begin position="1301"/>
        <end position="1310"/>
    </location>
</feature>
<feature type="compositionally biased region" description="Polar residues" evidence="2">
    <location>
        <begin position="109"/>
        <end position="121"/>
    </location>
</feature>
<feature type="region of interest" description="Disordered" evidence="2">
    <location>
        <begin position="83"/>
        <end position="171"/>
    </location>
</feature>
<feature type="region of interest" description="Disordered" evidence="2">
    <location>
        <begin position="1390"/>
        <end position="1484"/>
    </location>
</feature>
<feature type="compositionally biased region" description="Acidic residues" evidence="2">
    <location>
        <begin position="1130"/>
        <end position="1139"/>
    </location>
</feature>
<feature type="compositionally biased region" description="Polar residues" evidence="2">
    <location>
        <begin position="507"/>
        <end position="517"/>
    </location>
</feature>
<gene>
    <name evidence="4" type="ORF">HRR80_007829</name>
</gene>
<feature type="region of interest" description="Disordered" evidence="2">
    <location>
        <begin position="1068"/>
        <end position="1091"/>
    </location>
</feature>
<feature type="region of interest" description="Disordered" evidence="2">
    <location>
        <begin position="730"/>
        <end position="1033"/>
    </location>
</feature>
<feature type="region of interest" description="Disordered" evidence="2">
    <location>
        <begin position="507"/>
        <end position="673"/>
    </location>
</feature>
<feature type="compositionally biased region" description="Polar residues" evidence="2">
    <location>
        <begin position="421"/>
        <end position="432"/>
    </location>
</feature>
<feature type="compositionally biased region" description="Acidic residues" evidence="2">
    <location>
        <begin position="1193"/>
        <end position="1212"/>
    </location>
</feature>
<feature type="region of interest" description="Disordered" evidence="2">
    <location>
        <begin position="685"/>
        <end position="716"/>
    </location>
</feature>
<feature type="compositionally biased region" description="Polar residues" evidence="2">
    <location>
        <begin position="687"/>
        <end position="716"/>
    </location>
</feature>
<evidence type="ECO:0000313" key="5">
    <source>
        <dbReference type="Proteomes" id="UP001161757"/>
    </source>
</evidence>